<evidence type="ECO:0008006" key="3">
    <source>
        <dbReference type="Google" id="ProtNLM"/>
    </source>
</evidence>
<reference evidence="1" key="1">
    <citation type="submission" date="2018-05" db="EMBL/GenBank/DDBJ databases">
        <title>Draft genome of Mucuna pruriens seed.</title>
        <authorList>
            <person name="Nnadi N.E."/>
            <person name="Vos R."/>
            <person name="Hasami M.H."/>
            <person name="Devisetty U.K."/>
            <person name="Aguiy J.C."/>
        </authorList>
    </citation>
    <scope>NUCLEOTIDE SEQUENCE [LARGE SCALE GENOMIC DNA]</scope>
    <source>
        <strain evidence="1">JCA_2017</strain>
    </source>
</reference>
<dbReference type="AlphaFoldDB" id="A0A371HPQ9"/>
<dbReference type="PANTHER" id="PTHR35317:SF27">
    <property type="entry name" value="RETROVIRUS-RELATED POL POLYPROTEIN FROM TRANSPOSON TNT 1-94"/>
    <property type="match status" value="1"/>
</dbReference>
<dbReference type="PANTHER" id="PTHR35317">
    <property type="entry name" value="OS04G0629600 PROTEIN"/>
    <property type="match status" value="1"/>
</dbReference>
<dbReference type="Pfam" id="PF14223">
    <property type="entry name" value="Retrotran_gag_2"/>
    <property type="match status" value="1"/>
</dbReference>
<protein>
    <recommendedName>
        <fullName evidence="3">Retrovirus-related Pol polyprotein from transposon TNT 1-94</fullName>
    </recommendedName>
</protein>
<dbReference type="OrthoDB" id="2013098at2759"/>
<sequence length="274" mass="31501">MSNFTVIRVQSINSSIELRMKNFMKSKEYWSIVADGIPIVVEGNQLSEAQKKAIHEATLKDMKAKNYLFQAIDKSILETILNKNTTKDIWDSLKKKYQGTTRVQRAQRQALQKEYEVLSMTKGESVNGYFACTLTIVNKLRINKAKIEDVDVIEKILQSMTPKFNYVVCSLEESKNLDVMTINKLQSIFLVHEQRMKSQIVEEQALKVANGVQEEEDEAWVECVDEEEVEASEALTNSLLNAITVISLDIFNMNVPARVLMQKQIMWRAVTKYY</sequence>
<evidence type="ECO:0000313" key="1">
    <source>
        <dbReference type="EMBL" id="RDY04722.1"/>
    </source>
</evidence>
<name>A0A371HPQ9_MUCPR</name>
<keyword evidence="2" id="KW-1185">Reference proteome</keyword>
<dbReference type="EMBL" id="QJKJ01002028">
    <property type="protein sequence ID" value="RDY04722.1"/>
    <property type="molecule type" value="Genomic_DNA"/>
</dbReference>
<comment type="caution">
    <text evidence="1">The sequence shown here is derived from an EMBL/GenBank/DDBJ whole genome shotgun (WGS) entry which is preliminary data.</text>
</comment>
<gene>
    <name evidence="1" type="ORF">CR513_11544</name>
</gene>
<evidence type="ECO:0000313" key="2">
    <source>
        <dbReference type="Proteomes" id="UP000257109"/>
    </source>
</evidence>
<organism evidence="1 2">
    <name type="scientific">Mucuna pruriens</name>
    <name type="common">Velvet bean</name>
    <name type="synonym">Dolichos pruriens</name>
    <dbReference type="NCBI Taxonomy" id="157652"/>
    <lineage>
        <taxon>Eukaryota</taxon>
        <taxon>Viridiplantae</taxon>
        <taxon>Streptophyta</taxon>
        <taxon>Embryophyta</taxon>
        <taxon>Tracheophyta</taxon>
        <taxon>Spermatophyta</taxon>
        <taxon>Magnoliopsida</taxon>
        <taxon>eudicotyledons</taxon>
        <taxon>Gunneridae</taxon>
        <taxon>Pentapetalae</taxon>
        <taxon>rosids</taxon>
        <taxon>fabids</taxon>
        <taxon>Fabales</taxon>
        <taxon>Fabaceae</taxon>
        <taxon>Papilionoideae</taxon>
        <taxon>50 kb inversion clade</taxon>
        <taxon>NPAAA clade</taxon>
        <taxon>indigoferoid/millettioid clade</taxon>
        <taxon>Phaseoleae</taxon>
        <taxon>Mucuna</taxon>
    </lineage>
</organism>
<dbReference type="Proteomes" id="UP000257109">
    <property type="component" value="Unassembled WGS sequence"/>
</dbReference>
<proteinExistence type="predicted"/>
<feature type="non-terminal residue" evidence="1">
    <location>
        <position position="1"/>
    </location>
</feature>
<accession>A0A371HPQ9</accession>